<evidence type="ECO:0000256" key="4">
    <source>
        <dbReference type="ARBA" id="ARBA00022727"/>
    </source>
</evidence>
<dbReference type="CDD" id="cd01286">
    <property type="entry name" value="deoxycytidylate_deaminase"/>
    <property type="match status" value="1"/>
</dbReference>
<evidence type="ECO:0000256" key="11">
    <source>
        <dbReference type="ARBA" id="ARBA00071625"/>
    </source>
</evidence>
<dbReference type="PIRSF" id="PIRSF006019">
    <property type="entry name" value="dCMP_deaminase"/>
    <property type="match status" value="1"/>
</dbReference>
<organism evidence="15 16">
    <name type="scientific">Habropoda laboriosa</name>
    <dbReference type="NCBI Taxonomy" id="597456"/>
    <lineage>
        <taxon>Eukaryota</taxon>
        <taxon>Metazoa</taxon>
        <taxon>Ecdysozoa</taxon>
        <taxon>Arthropoda</taxon>
        <taxon>Hexapoda</taxon>
        <taxon>Insecta</taxon>
        <taxon>Pterygota</taxon>
        <taxon>Neoptera</taxon>
        <taxon>Endopterygota</taxon>
        <taxon>Hymenoptera</taxon>
        <taxon>Apocrita</taxon>
        <taxon>Aculeata</taxon>
        <taxon>Apoidea</taxon>
        <taxon>Anthophila</taxon>
        <taxon>Apidae</taxon>
        <taxon>Habropoda</taxon>
    </lineage>
</organism>
<keyword evidence="5" id="KW-0378">Hydrolase</keyword>
<dbReference type="FunFam" id="3.40.140.10:FF:000021">
    <property type="entry name" value="Deoxycytidylate deaminase"/>
    <property type="match status" value="1"/>
</dbReference>
<comment type="function">
    <text evidence="7">Supplies the nucleotide substrate for thymidylate synthetase.</text>
</comment>
<evidence type="ECO:0000259" key="14">
    <source>
        <dbReference type="PROSITE" id="PS51747"/>
    </source>
</evidence>
<feature type="binding site" evidence="13">
    <location>
        <position position="103"/>
    </location>
    <ligand>
        <name>Zn(2+)</name>
        <dbReference type="ChEBI" id="CHEBI:29105"/>
        <note>catalytic</note>
    </ligand>
</feature>
<dbReference type="InterPro" id="IPR002125">
    <property type="entry name" value="CMP_dCMP_dom"/>
</dbReference>
<evidence type="ECO:0000256" key="10">
    <source>
        <dbReference type="ARBA" id="ARBA00052978"/>
    </source>
</evidence>
<protein>
    <recommendedName>
        <fullName evidence="11">Probable deoxycytidylate deaminase</fullName>
        <ecNumber evidence="8">3.5.4.12</ecNumber>
    </recommendedName>
    <alternativeName>
        <fullName evidence="9">dCMP deaminase</fullName>
    </alternativeName>
</protein>
<dbReference type="PANTHER" id="PTHR11086:SF18">
    <property type="entry name" value="DEOXYCYTIDYLATE DEAMINASE"/>
    <property type="match status" value="1"/>
</dbReference>
<dbReference type="PROSITE" id="PS51747">
    <property type="entry name" value="CYT_DCMP_DEAMINASES_2"/>
    <property type="match status" value="1"/>
</dbReference>
<evidence type="ECO:0000256" key="7">
    <source>
        <dbReference type="ARBA" id="ARBA00037036"/>
    </source>
</evidence>
<dbReference type="STRING" id="597456.A0A0L7R5R2"/>
<reference evidence="15 16" key="1">
    <citation type="submission" date="2015-07" db="EMBL/GenBank/DDBJ databases">
        <title>The genome of Habropoda laboriosa.</title>
        <authorList>
            <person name="Pan H."/>
            <person name="Kapheim K."/>
        </authorList>
    </citation>
    <scope>NUCLEOTIDE SEQUENCE [LARGE SCALE GENOMIC DNA]</scope>
    <source>
        <strain evidence="15">0110345459</strain>
    </source>
</reference>
<keyword evidence="4" id="KW-0545">Nucleotide biosynthesis</keyword>
<evidence type="ECO:0000256" key="6">
    <source>
        <dbReference type="ARBA" id="ARBA00022833"/>
    </source>
</evidence>
<dbReference type="InterPro" id="IPR016193">
    <property type="entry name" value="Cytidine_deaminase-like"/>
</dbReference>
<dbReference type="EC" id="3.5.4.12" evidence="8"/>
<evidence type="ECO:0000256" key="13">
    <source>
        <dbReference type="PIRSR" id="PIRSR006019-2"/>
    </source>
</evidence>
<dbReference type="InterPro" id="IPR015517">
    <property type="entry name" value="dCMP_deaminase-rel"/>
</dbReference>
<dbReference type="PANTHER" id="PTHR11086">
    <property type="entry name" value="DEOXYCYTIDYLATE DEAMINASE-RELATED"/>
    <property type="match status" value="1"/>
</dbReference>
<dbReference type="SUPFAM" id="SSF53927">
    <property type="entry name" value="Cytidine deaminase-like"/>
    <property type="match status" value="1"/>
</dbReference>
<proteinExistence type="inferred from homology"/>
<evidence type="ECO:0000256" key="5">
    <source>
        <dbReference type="ARBA" id="ARBA00022801"/>
    </source>
</evidence>
<dbReference type="Proteomes" id="UP000053825">
    <property type="component" value="Unassembled WGS sequence"/>
</dbReference>
<dbReference type="GO" id="GO:0005737">
    <property type="term" value="C:cytoplasm"/>
    <property type="evidence" value="ECO:0007669"/>
    <property type="project" value="TreeGrafter"/>
</dbReference>
<name>A0A0L7R5R2_9HYME</name>
<dbReference type="Gene3D" id="3.40.140.10">
    <property type="entry name" value="Cytidine Deaminase, domain 2"/>
    <property type="match status" value="1"/>
</dbReference>
<evidence type="ECO:0000313" key="15">
    <source>
        <dbReference type="EMBL" id="KOC66227.1"/>
    </source>
</evidence>
<dbReference type="GO" id="GO:0009165">
    <property type="term" value="P:nucleotide biosynthetic process"/>
    <property type="evidence" value="ECO:0007669"/>
    <property type="project" value="UniProtKB-KW"/>
</dbReference>
<evidence type="ECO:0000256" key="1">
    <source>
        <dbReference type="ARBA" id="ARBA00001947"/>
    </source>
</evidence>
<dbReference type="PROSITE" id="PS00903">
    <property type="entry name" value="CYT_DCMP_DEAMINASES_1"/>
    <property type="match status" value="1"/>
</dbReference>
<dbReference type="OrthoDB" id="6710946at2759"/>
<feature type="domain" description="CMP/dCMP-type deaminase" evidence="14">
    <location>
        <begin position="15"/>
        <end position="145"/>
    </location>
</feature>
<feature type="binding site" evidence="13">
    <location>
        <position position="106"/>
    </location>
    <ligand>
        <name>Zn(2+)</name>
        <dbReference type="ChEBI" id="CHEBI:29105"/>
        <note>catalytic</note>
    </ligand>
</feature>
<keyword evidence="6 13" id="KW-0862">Zinc</keyword>
<evidence type="ECO:0000256" key="8">
    <source>
        <dbReference type="ARBA" id="ARBA00038938"/>
    </source>
</evidence>
<dbReference type="GO" id="GO:0008270">
    <property type="term" value="F:zinc ion binding"/>
    <property type="evidence" value="ECO:0007669"/>
    <property type="project" value="InterPro"/>
</dbReference>
<dbReference type="GO" id="GO:0004132">
    <property type="term" value="F:dCMP deaminase activity"/>
    <property type="evidence" value="ECO:0007669"/>
    <property type="project" value="UniProtKB-EC"/>
</dbReference>
<evidence type="ECO:0000256" key="9">
    <source>
        <dbReference type="ARBA" id="ARBA00041763"/>
    </source>
</evidence>
<gene>
    <name evidence="15" type="ORF">WH47_07296</name>
</gene>
<dbReference type="AlphaFoldDB" id="A0A0L7R5R2"/>
<evidence type="ECO:0000313" key="16">
    <source>
        <dbReference type="Proteomes" id="UP000053825"/>
    </source>
</evidence>
<evidence type="ECO:0000256" key="12">
    <source>
        <dbReference type="PIRSR" id="PIRSR006019-1"/>
    </source>
</evidence>
<dbReference type="InterPro" id="IPR016473">
    <property type="entry name" value="dCMP_deaminase"/>
</dbReference>
<dbReference type="InterPro" id="IPR016192">
    <property type="entry name" value="APOBEC/CMP_deaminase_Zn-bd"/>
</dbReference>
<feature type="binding site" evidence="13">
    <location>
        <position position="77"/>
    </location>
    <ligand>
        <name>Zn(2+)</name>
        <dbReference type="ChEBI" id="CHEBI:29105"/>
        <note>catalytic</note>
    </ligand>
</feature>
<evidence type="ECO:0000256" key="3">
    <source>
        <dbReference type="ARBA" id="ARBA00022723"/>
    </source>
</evidence>
<keyword evidence="16" id="KW-1185">Reference proteome</keyword>
<feature type="active site" description="Proton donor" evidence="12">
    <location>
        <position position="79"/>
    </location>
</feature>
<dbReference type="Pfam" id="PF00383">
    <property type="entry name" value="dCMP_cyt_deam_1"/>
    <property type="match status" value="1"/>
</dbReference>
<comment type="catalytic activity">
    <reaction evidence="10">
        <text>dCMP + H2O + H(+) = dUMP + NH4(+)</text>
        <dbReference type="Rhea" id="RHEA:22924"/>
        <dbReference type="ChEBI" id="CHEBI:15377"/>
        <dbReference type="ChEBI" id="CHEBI:15378"/>
        <dbReference type="ChEBI" id="CHEBI:28938"/>
        <dbReference type="ChEBI" id="CHEBI:57566"/>
        <dbReference type="ChEBI" id="CHEBI:246422"/>
        <dbReference type="EC" id="3.5.4.12"/>
    </reaction>
</comment>
<feature type="non-terminal residue" evidence="15">
    <location>
        <position position="1"/>
    </location>
</feature>
<comment type="cofactor">
    <cofactor evidence="1 13">
        <name>Zn(2+)</name>
        <dbReference type="ChEBI" id="CHEBI:29105"/>
    </cofactor>
</comment>
<dbReference type="EMBL" id="KQ414648">
    <property type="protein sequence ID" value="KOC66227.1"/>
    <property type="molecule type" value="Genomic_DNA"/>
</dbReference>
<evidence type="ECO:0000256" key="2">
    <source>
        <dbReference type="ARBA" id="ARBA00006576"/>
    </source>
</evidence>
<dbReference type="GO" id="GO:0006220">
    <property type="term" value="P:pyrimidine nucleotide metabolic process"/>
    <property type="evidence" value="ECO:0007669"/>
    <property type="project" value="InterPro"/>
</dbReference>
<sequence length="164" mass="18765">NMLSVLFCYRRQCISWDDYFMGVAFLAGQRSKDPVTQVGACIVNNENKIVGVGYNDMPSECDSLPWTKSEKKHYVCHAELNAIMNKTCCDLRNCTIYVSLHPCNECAKLIIQSGIKLVKYVSDKKNRKPKFVAARRMFETAGVECRYFTCLCLFLLNLYKCQNA</sequence>
<dbReference type="InterPro" id="IPR035105">
    <property type="entry name" value="Deoxycytidylate_deaminase_dom"/>
</dbReference>
<accession>A0A0L7R5R2</accession>
<keyword evidence="3 13" id="KW-0479">Metal-binding</keyword>
<comment type="similarity">
    <text evidence="2">Belongs to the cytidine and deoxycytidylate deaminase family.</text>
</comment>